<keyword evidence="1" id="KW-0479">Metal-binding</keyword>
<evidence type="ECO:0000256" key="2">
    <source>
        <dbReference type="SAM" id="MobiDB-lite"/>
    </source>
</evidence>
<dbReference type="InterPro" id="IPR013083">
    <property type="entry name" value="Znf_RING/FYVE/PHD"/>
</dbReference>
<comment type="caution">
    <text evidence="4">The sequence shown here is derived from an EMBL/GenBank/DDBJ whole genome shotgun (WGS) entry which is preliminary data.</text>
</comment>
<accession>A0AA86N5Z6</accession>
<evidence type="ECO:0000313" key="6">
    <source>
        <dbReference type="Proteomes" id="UP001642409"/>
    </source>
</evidence>
<organism evidence="4">
    <name type="scientific">Hexamita inflata</name>
    <dbReference type="NCBI Taxonomy" id="28002"/>
    <lineage>
        <taxon>Eukaryota</taxon>
        <taxon>Metamonada</taxon>
        <taxon>Diplomonadida</taxon>
        <taxon>Hexamitidae</taxon>
        <taxon>Hexamitinae</taxon>
        <taxon>Hexamita</taxon>
    </lineage>
</organism>
<proteinExistence type="predicted"/>
<gene>
    <name evidence="4" type="ORF">HINF_LOCUS1108</name>
    <name evidence="5" type="ORF">HINF_LOCUS45979</name>
</gene>
<feature type="compositionally biased region" description="Basic residues" evidence="2">
    <location>
        <begin position="246"/>
        <end position="256"/>
    </location>
</feature>
<dbReference type="EMBL" id="CATOUU010000025">
    <property type="protein sequence ID" value="CAI9913463.1"/>
    <property type="molecule type" value="Genomic_DNA"/>
</dbReference>
<reference evidence="4" key="1">
    <citation type="submission" date="2023-06" db="EMBL/GenBank/DDBJ databases">
        <authorList>
            <person name="Kurt Z."/>
        </authorList>
    </citation>
    <scope>NUCLEOTIDE SEQUENCE</scope>
</reference>
<feature type="domain" description="UBP-type" evidence="3">
    <location>
        <begin position="1"/>
        <end position="100"/>
    </location>
</feature>
<evidence type="ECO:0000259" key="3">
    <source>
        <dbReference type="PROSITE" id="PS50271"/>
    </source>
</evidence>
<evidence type="ECO:0000313" key="5">
    <source>
        <dbReference type="EMBL" id="CAL6054254.1"/>
    </source>
</evidence>
<evidence type="ECO:0000313" key="4">
    <source>
        <dbReference type="EMBL" id="CAI9913463.1"/>
    </source>
</evidence>
<dbReference type="PROSITE" id="PS50271">
    <property type="entry name" value="ZF_UBP"/>
    <property type="match status" value="1"/>
</dbReference>
<keyword evidence="6" id="KW-1185">Reference proteome</keyword>
<name>A0AA86N5Z6_9EUKA</name>
<dbReference type="GO" id="GO:0008270">
    <property type="term" value="F:zinc ion binding"/>
    <property type="evidence" value="ECO:0007669"/>
    <property type="project" value="UniProtKB-KW"/>
</dbReference>
<feature type="region of interest" description="Disordered" evidence="2">
    <location>
        <begin position="232"/>
        <end position="256"/>
    </location>
</feature>
<evidence type="ECO:0000256" key="1">
    <source>
        <dbReference type="PROSITE-ProRule" id="PRU00502"/>
    </source>
</evidence>
<dbReference type="EMBL" id="CAXDID020000201">
    <property type="protein sequence ID" value="CAL6054254.1"/>
    <property type="molecule type" value="Genomic_DNA"/>
</dbReference>
<dbReference type="Gene3D" id="3.30.40.10">
    <property type="entry name" value="Zinc/RING finger domain, C3HC4 (zinc finger)"/>
    <property type="match status" value="1"/>
</dbReference>
<dbReference type="AlphaFoldDB" id="A0AA86N5Z6"/>
<protein>
    <submittedName>
        <fullName evidence="4">RING/FYVE/PHD-type</fullName>
    </submittedName>
</protein>
<dbReference type="SUPFAM" id="SSF57850">
    <property type="entry name" value="RING/U-box"/>
    <property type="match status" value="1"/>
</dbReference>
<dbReference type="Proteomes" id="UP001642409">
    <property type="component" value="Unassembled WGS sequence"/>
</dbReference>
<keyword evidence="1" id="KW-0863">Zinc-finger</keyword>
<sequence>MKCPHYINIYTLQRGDIFSRLLLQKKNCAGCVSFDSLWICLTCKQNFCEAHLIEHFQQCARSVCYFPQKNVSFCFSCNVQLLSLHMRTLAQQQSFIKLQQKFSPYREYSLSATLQLPPVGKQDVETLTDPEVHSAIIFRPVYQQLIKGKDLPTHVGAQHLNFSLNFEKQQNALLTCSNLIDELLSENGFKVVHAQNGPTQQLQKDPEPLLTEYFPPPQLETLESFPEFEVFPENAEIGTEEGQSEKKKKRKKKTEE</sequence>
<keyword evidence="1" id="KW-0862">Zinc</keyword>
<reference evidence="5 6" key="2">
    <citation type="submission" date="2024-07" db="EMBL/GenBank/DDBJ databases">
        <authorList>
            <person name="Akdeniz Z."/>
        </authorList>
    </citation>
    <scope>NUCLEOTIDE SEQUENCE [LARGE SCALE GENOMIC DNA]</scope>
</reference>
<dbReference type="InterPro" id="IPR001607">
    <property type="entry name" value="Znf_UBP"/>
</dbReference>